<dbReference type="Pfam" id="PF00378">
    <property type="entry name" value="ECH_1"/>
    <property type="match status" value="1"/>
</dbReference>
<reference evidence="3 4" key="1">
    <citation type="journal article" date="2016" name="Mol. Biol. Evol.">
        <title>Comparative Genomics of Early-Diverging Mushroom-Forming Fungi Provides Insights into the Origins of Lignocellulose Decay Capabilities.</title>
        <authorList>
            <person name="Nagy L.G."/>
            <person name="Riley R."/>
            <person name="Tritt A."/>
            <person name="Adam C."/>
            <person name="Daum C."/>
            <person name="Floudas D."/>
            <person name="Sun H."/>
            <person name="Yadav J.S."/>
            <person name="Pangilinan J."/>
            <person name="Larsson K.H."/>
            <person name="Matsuura K."/>
            <person name="Barry K."/>
            <person name="Labutti K."/>
            <person name="Kuo R."/>
            <person name="Ohm R.A."/>
            <person name="Bhattacharya S.S."/>
            <person name="Shirouzu T."/>
            <person name="Yoshinaga Y."/>
            <person name="Martin F.M."/>
            <person name="Grigoriev I.V."/>
            <person name="Hibbett D.S."/>
        </authorList>
    </citation>
    <scope>NUCLEOTIDE SEQUENCE [LARGE SCALE GENOMIC DNA]</scope>
    <source>
        <strain evidence="3 4">HHB14362 ss-1</strain>
    </source>
</reference>
<comment type="similarity">
    <text evidence="1 2">Belongs to the enoyl-CoA hydratase/isomerase family.</text>
</comment>
<proteinExistence type="inferred from homology"/>
<keyword evidence="4" id="KW-1185">Reference proteome</keyword>
<dbReference type="InterPro" id="IPR018376">
    <property type="entry name" value="Enoyl-CoA_hyd/isom_CS"/>
</dbReference>
<dbReference type="InterPro" id="IPR029045">
    <property type="entry name" value="ClpP/crotonase-like_dom_sf"/>
</dbReference>
<evidence type="ECO:0000256" key="2">
    <source>
        <dbReference type="RuleBase" id="RU003707"/>
    </source>
</evidence>
<dbReference type="InterPro" id="IPR001753">
    <property type="entry name" value="Enoyl-CoA_hydra/iso"/>
</dbReference>
<dbReference type="PANTHER" id="PTHR11941:SF158">
    <property type="entry name" value="ENOYL-COA HYDRATASE (AFU_ORTHOLOGUE AFUA_2G10650)"/>
    <property type="match status" value="1"/>
</dbReference>
<accession>A0A165WCG0</accession>
<dbReference type="Gene3D" id="3.90.226.10">
    <property type="entry name" value="2-enoyl-CoA Hydratase, Chain A, domain 1"/>
    <property type="match status" value="1"/>
</dbReference>
<gene>
    <name evidence="3" type="ORF">NEOLEDRAFT_1153382</name>
</gene>
<name>A0A165WCG0_9AGAM</name>
<dbReference type="PANTHER" id="PTHR11941">
    <property type="entry name" value="ENOYL-COA HYDRATASE-RELATED"/>
    <property type="match status" value="1"/>
</dbReference>
<dbReference type="PROSITE" id="PS00166">
    <property type="entry name" value="ENOYL_COA_HYDRATASE"/>
    <property type="match status" value="1"/>
</dbReference>
<dbReference type="InParanoid" id="A0A165WCG0"/>
<dbReference type="GO" id="GO:0003824">
    <property type="term" value="F:catalytic activity"/>
    <property type="evidence" value="ECO:0007669"/>
    <property type="project" value="InterPro"/>
</dbReference>
<dbReference type="SUPFAM" id="SSF52096">
    <property type="entry name" value="ClpP/crotonase"/>
    <property type="match status" value="1"/>
</dbReference>
<dbReference type="OrthoDB" id="2139957at2759"/>
<organism evidence="3 4">
    <name type="scientific">Neolentinus lepideus HHB14362 ss-1</name>
    <dbReference type="NCBI Taxonomy" id="1314782"/>
    <lineage>
        <taxon>Eukaryota</taxon>
        <taxon>Fungi</taxon>
        <taxon>Dikarya</taxon>
        <taxon>Basidiomycota</taxon>
        <taxon>Agaricomycotina</taxon>
        <taxon>Agaricomycetes</taxon>
        <taxon>Gloeophyllales</taxon>
        <taxon>Gloeophyllaceae</taxon>
        <taxon>Neolentinus</taxon>
    </lineage>
</organism>
<protein>
    <submittedName>
        <fullName evidence="3">ClpP crotonase</fullName>
    </submittedName>
</protein>
<dbReference type="Proteomes" id="UP000076761">
    <property type="component" value="Unassembled WGS sequence"/>
</dbReference>
<dbReference type="STRING" id="1314782.A0A165WCG0"/>
<evidence type="ECO:0000256" key="1">
    <source>
        <dbReference type="ARBA" id="ARBA00005254"/>
    </source>
</evidence>
<sequence>MTSLDHPRVSDQLSVSFPVEHVLQLTFNRPAALNAMTPTMEEDIKNVMNWFDEEPSLWVVIITGAGRAFCAGADLKAWNQRQSTGDRNEQEMLASSIHGFGSLSRRSKSPKPIIAAVNGSAYGGGVEMLLNCDIIIASEDAQFALPEVKRGVAAAQGVIPRIAKVAGHQLASELLLLGRTISATEAQTRFRFINQIVPAAKVLPTAVECAKQIVANSPDSVQCTKRGLVLSGQHGSFEQATVALAWSAEAKRLYNSENIREGLKAFSEKRKAAWGNPAKL</sequence>
<dbReference type="EMBL" id="KV425551">
    <property type="protein sequence ID" value="KZT30978.1"/>
    <property type="molecule type" value="Genomic_DNA"/>
</dbReference>
<evidence type="ECO:0000313" key="4">
    <source>
        <dbReference type="Proteomes" id="UP000076761"/>
    </source>
</evidence>
<evidence type="ECO:0000313" key="3">
    <source>
        <dbReference type="EMBL" id="KZT30978.1"/>
    </source>
</evidence>
<dbReference type="CDD" id="cd06558">
    <property type="entry name" value="crotonase-like"/>
    <property type="match status" value="1"/>
</dbReference>
<dbReference type="AlphaFoldDB" id="A0A165WCG0"/>
<dbReference type="GO" id="GO:0005739">
    <property type="term" value="C:mitochondrion"/>
    <property type="evidence" value="ECO:0007669"/>
    <property type="project" value="TreeGrafter"/>
</dbReference>
<dbReference type="GO" id="GO:0006635">
    <property type="term" value="P:fatty acid beta-oxidation"/>
    <property type="evidence" value="ECO:0007669"/>
    <property type="project" value="TreeGrafter"/>
</dbReference>